<evidence type="ECO:0000313" key="18">
    <source>
        <dbReference type="EMBL" id="KAF0690098.1"/>
    </source>
</evidence>
<evidence type="ECO:0000256" key="13">
    <source>
        <dbReference type="ARBA" id="ARBA00023180"/>
    </source>
</evidence>
<dbReference type="InterPro" id="IPR048024">
    <property type="entry name" value="Fxna-like_M28_dom"/>
</dbReference>
<keyword evidence="20" id="KW-1185">Reference proteome</keyword>
<evidence type="ECO:0000256" key="8">
    <source>
        <dbReference type="ARBA" id="ARBA00022824"/>
    </source>
</evidence>
<dbReference type="GO" id="GO:0006508">
    <property type="term" value="P:proteolysis"/>
    <property type="evidence" value="ECO:0007669"/>
    <property type="project" value="UniProtKB-KW"/>
</dbReference>
<evidence type="ECO:0000256" key="11">
    <source>
        <dbReference type="ARBA" id="ARBA00023049"/>
    </source>
</evidence>
<feature type="transmembrane region" description="Helical" evidence="14">
    <location>
        <begin position="466"/>
        <end position="484"/>
    </location>
</feature>
<keyword evidence="8" id="KW-0256">Endoplasmic reticulum</keyword>
<dbReference type="Pfam" id="PF22248">
    <property type="entry name" value="ERMP1_C"/>
    <property type="match status" value="1"/>
</dbReference>
<feature type="transmembrane region" description="Helical" evidence="14">
    <location>
        <begin position="373"/>
        <end position="395"/>
    </location>
</feature>
<keyword evidence="7" id="KW-0378">Hydrolase</keyword>
<evidence type="ECO:0000256" key="3">
    <source>
        <dbReference type="ARBA" id="ARBA00010918"/>
    </source>
</evidence>
<comment type="subcellular location">
    <subcellularLocation>
        <location evidence="2">Endoplasmic reticulum membrane</location>
        <topology evidence="2">Multi-pass membrane protein</topology>
    </subcellularLocation>
</comment>
<dbReference type="EMBL" id="CAADRA010006414">
    <property type="protein sequence ID" value="VFT95228.1"/>
    <property type="molecule type" value="Genomic_DNA"/>
</dbReference>
<keyword evidence="5 14" id="KW-0812">Transmembrane</keyword>
<dbReference type="InterPro" id="IPR053974">
    <property type="entry name" value="ERMP1_1-A_TM"/>
</dbReference>
<feature type="domain" description="Endoplasmic reticulum metallopeptidase 1/1-A TM" evidence="17">
    <location>
        <begin position="468"/>
        <end position="569"/>
    </location>
</feature>
<keyword evidence="12 14" id="KW-0472">Membrane</keyword>
<feature type="transmembrane region" description="Helical" evidence="14">
    <location>
        <begin position="490"/>
        <end position="506"/>
    </location>
</feature>
<dbReference type="OrthoDB" id="76293at2759"/>
<dbReference type="InterPro" id="IPR053973">
    <property type="entry name" value="ERMP1-like_C"/>
</dbReference>
<keyword evidence="11" id="KW-0482">Metalloprotease</keyword>
<keyword evidence="4" id="KW-0645">Protease</keyword>
<feature type="transmembrane region" description="Helical" evidence="14">
    <location>
        <begin position="32"/>
        <end position="50"/>
    </location>
</feature>
<proteinExistence type="inferred from homology"/>
<dbReference type="FunFam" id="3.40.630.10:FF:000008">
    <property type="entry name" value="Endoplasmic reticulum metallopeptidase 1"/>
    <property type="match status" value="1"/>
</dbReference>
<dbReference type="Pfam" id="PF04389">
    <property type="entry name" value="Peptidase_M28"/>
    <property type="match status" value="1"/>
</dbReference>
<feature type="transmembrane region" description="Helical" evidence="14">
    <location>
        <begin position="407"/>
        <end position="429"/>
    </location>
</feature>
<evidence type="ECO:0000256" key="4">
    <source>
        <dbReference type="ARBA" id="ARBA00022670"/>
    </source>
</evidence>
<name>A0A485LBV4_9STRA</name>
<evidence type="ECO:0000256" key="1">
    <source>
        <dbReference type="ARBA" id="ARBA00001947"/>
    </source>
</evidence>
<feature type="domain" description="Endoplasmic reticulum metallopeptidase 1-like C-terminal" evidence="16">
    <location>
        <begin position="614"/>
        <end position="826"/>
    </location>
</feature>
<evidence type="ECO:0000256" key="10">
    <source>
        <dbReference type="ARBA" id="ARBA00022989"/>
    </source>
</evidence>
<accession>A0A485LBV4</accession>
<evidence type="ECO:0000313" key="19">
    <source>
        <dbReference type="EMBL" id="VFT95228.1"/>
    </source>
</evidence>
<evidence type="ECO:0000256" key="12">
    <source>
        <dbReference type="ARBA" id="ARBA00023136"/>
    </source>
</evidence>
<keyword evidence="9" id="KW-0862">Zinc</keyword>
<reference evidence="18" key="2">
    <citation type="submission" date="2019-06" db="EMBL/GenBank/DDBJ databases">
        <title>Genomics analysis of Aphanomyces spp. identifies a new class of oomycete effector associated with host adaptation.</title>
        <authorList>
            <person name="Gaulin E."/>
        </authorList>
    </citation>
    <scope>NUCLEOTIDE SEQUENCE</scope>
    <source>
        <strain evidence="18">CBS 578.67</strain>
    </source>
</reference>
<dbReference type="Gene3D" id="3.40.630.10">
    <property type="entry name" value="Zn peptidases"/>
    <property type="match status" value="1"/>
</dbReference>
<evidence type="ECO:0000256" key="5">
    <source>
        <dbReference type="ARBA" id="ARBA00022692"/>
    </source>
</evidence>
<dbReference type="GO" id="GO:0008235">
    <property type="term" value="F:metalloexopeptidase activity"/>
    <property type="evidence" value="ECO:0007669"/>
    <property type="project" value="InterPro"/>
</dbReference>
<evidence type="ECO:0000256" key="9">
    <source>
        <dbReference type="ARBA" id="ARBA00022833"/>
    </source>
</evidence>
<evidence type="ECO:0000259" key="16">
    <source>
        <dbReference type="Pfam" id="PF22248"/>
    </source>
</evidence>
<feature type="transmembrane region" description="Helical" evidence="14">
    <location>
        <begin position="556"/>
        <end position="578"/>
    </location>
</feature>
<feature type="transmembrane region" description="Helical" evidence="14">
    <location>
        <begin position="518"/>
        <end position="544"/>
    </location>
</feature>
<evidence type="ECO:0000259" key="17">
    <source>
        <dbReference type="Pfam" id="PF22249"/>
    </source>
</evidence>
<dbReference type="SUPFAM" id="SSF53187">
    <property type="entry name" value="Zn-dependent exopeptidases"/>
    <property type="match status" value="1"/>
</dbReference>
<dbReference type="CDD" id="cd03875">
    <property type="entry name" value="M28_Fxna_like"/>
    <property type="match status" value="1"/>
</dbReference>
<feature type="domain" description="Peptidase M28" evidence="15">
    <location>
        <begin position="148"/>
        <end position="338"/>
    </location>
</feature>
<organism evidence="19 20">
    <name type="scientific">Aphanomyces stellatus</name>
    <dbReference type="NCBI Taxonomy" id="120398"/>
    <lineage>
        <taxon>Eukaryota</taxon>
        <taxon>Sar</taxon>
        <taxon>Stramenopiles</taxon>
        <taxon>Oomycota</taxon>
        <taxon>Saprolegniomycetes</taxon>
        <taxon>Saprolegniales</taxon>
        <taxon>Verrucalvaceae</taxon>
        <taxon>Aphanomyces</taxon>
    </lineage>
</organism>
<dbReference type="EMBL" id="VJMH01006393">
    <property type="protein sequence ID" value="KAF0690098.1"/>
    <property type="molecule type" value="Genomic_DNA"/>
</dbReference>
<dbReference type="PANTHER" id="PTHR12147:SF22">
    <property type="entry name" value="ENDOPLASMIC RETICULUM METALLOPEPTIDASE 1"/>
    <property type="match status" value="1"/>
</dbReference>
<dbReference type="GO" id="GO:0005789">
    <property type="term" value="C:endoplasmic reticulum membrane"/>
    <property type="evidence" value="ECO:0007669"/>
    <property type="project" value="UniProtKB-SubCell"/>
</dbReference>
<comment type="cofactor">
    <cofactor evidence="1">
        <name>Zn(2+)</name>
        <dbReference type="ChEBI" id="CHEBI:29105"/>
    </cofactor>
</comment>
<evidence type="ECO:0000256" key="6">
    <source>
        <dbReference type="ARBA" id="ARBA00022723"/>
    </source>
</evidence>
<protein>
    <submittedName>
        <fullName evidence="19">Aste57867_18492 protein</fullName>
    </submittedName>
</protein>
<evidence type="ECO:0000256" key="2">
    <source>
        <dbReference type="ARBA" id="ARBA00004477"/>
    </source>
</evidence>
<reference evidence="19 20" key="1">
    <citation type="submission" date="2019-03" db="EMBL/GenBank/DDBJ databases">
        <authorList>
            <person name="Gaulin E."/>
            <person name="Dumas B."/>
        </authorList>
    </citation>
    <scope>NUCLEOTIDE SEQUENCE [LARGE SCALE GENOMIC DNA]</scope>
    <source>
        <strain evidence="19">CBS 568.67</strain>
    </source>
</reference>
<gene>
    <name evidence="19" type="primary">Aste57867_18492</name>
    <name evidence="18" type="ORF">As57867_018430</name>
    <name evidence="19" type="ORF">ASTE57867_18492</name>
</gene>
<feature type="transmembrane region" description="Helical" evidence="14">
    <location>
        <begin position="435"/>
        <end position="454"/>
    </location>
</feature>
<dbReference type="InterPro" id="IPR007484">
    <property type="entry name" value="Peptidase_M28"/>
</dbReference>
<evidence type="ECO:0000256" key="14">
    <source>
        <dbReference type="SAM" id="Phobius"/>
    </source>
</evidence>
<comment type="similarity">
    <text evidence="3">Belongs to the peptidase M28 family.</text>
</comment>
<evidence type="ECO:0000259" key="15">
    <source>
        <dbReference type="Pfam" id="PF04389"/>
    </source>
</evidence>
<evidence type="ECO:0000313" key="20">
    <source>
        <dbReference type="Proteomes" id="UP000332933"/>
    </source>
</evidence>
<dbReference type="Proteomes" id="UP000332933">
    <property type="component" value="Unassembled WGS sequence"/>
</dbReference>
<keyword evidence="13" id="KW-0325">Glycoprotein</keyword>
<feature type="transmembrane region" description="Helical" evidence="14">
    <location>
        <begin position="590"/>
        <end position="609"/>
    </location>
</feature>
<dbReference type="GO" id="GO:0046872">
    <property type="term" value="F:metal ion binding"/>
    <property type="evidence" value="ECO:0007669"/>
    <property type="project" value="UniProtKB-KW"/>
</dbReference>
<dbReference type="AlphaFoldDB" id="A0A485LBV4"/>
<dbReference type="PANTHER" id="PTHR12147">
    <property type="entry name" value="METALLOPEPTIDASE M28 FAMILY MEMBER"/>
    <property type="match status" value="1"/>
</dbReference>
<evidence type="ECO:0000256" key="7">
    <source>
        <dbReference type="ARBA" id="ARBA00022801"/>
    </source>
</evidence>
<keyword evidence="6" id="KW-0479">Metal-binding</keyword>
<sequence>MHQRRRNQGENKPPSLLHEFDDAPKKVHQSHVSLLLVFAWMAALILFTFYRHTWLPEPKGNDIPLSEFSEARTRVFLEELQSIDGFRTVGSTSNEVETPKWLLGHLNTMKDRCVAPCQFEIEVQRPTGAFGFNYGSSTFQSVYANVTNILVRVQRTTHTSETPCLLVSSHYDAAVGSPAASDDGVNIAIMLELLQNAIAKDLPQQNGLIFNFNGAEETYLQAAHGFITQHPWKDQVAAFMNLEATGAGGRELLFQADSDVLAMAYAQGAPYPHASILGQELFQAKLVPGATDFQVYADGAPGMDFAYVANGYVYHTGLDDMSRIQPGAIQRFGDNLAGTMVELFPVLRPGLPRGSSLVFFDVLGYRMFITSSVVARTVALAGVGLAVIYSAFFSPISATEILIAGRILVISTGAGLTAAVAVAAAFLVLAPLSWFASPVTGLWVFVLPSIVGFLRFFPSTANPDALSEVLILSWLTVTLLLLAFNIQSAYLPFAWVAFPLLGHLFVRKSSSSWLRSSVLMLTTSLPLAHSLQLFIIVLQLFIPLAGRRGTTFPMDVLIAVLTSTLTLLFLANAAPLLAQVPPQHLRVCRSVLPVAFAAVVLLALISSPYSTDCPKRLWLFHLHRNFSSLGLPDDAGLWVQPMDFLAMAPLAPFFALLAQPLLPPPPSANVSILSNLPWYYPVYKHLRPQDCWYLPTAPPPSSVGPPTYVDVISTTFNATSNRREVHLFVTGPSKMTVIIDASATNLTSWSLGSGKDGVPAKAGDVYMLQMATGSPVSAFHVWVEAESNATLTLAYAGFHSDATTPALQSVLALLPPWTTESHVVASWGILRA</sequence>
<keyword evidence="10 14" id="KW-1133">Transmembrane helix</keyword>
<dbReference type="Pfam" id="PF22249">
    <property type="entry name" value="ERMP1-TM"/>
    <property type="match status" value="1"/>
</dbReference>
<dbReference type="InterPro" id="IPR045175">
    <property type="entry name" value="M28_fam"/>
</dbReference>